<gene>
    <name evidence="2" type="ORF">AKAME5_001207900</name>
</gene>
<dbReference type="EMBL" id="BRZM01000039">
    <property type="protein sequence ID" value="GLD60143.1"/>
    <property type="molecule type" value="Genomic_DNA"/>
</dbReference>
<reference evidence="2" key="1">
    <citation type="submission" date="2022-08" db="EMBL/GenBank/DDBJ databases">
        <title>Genome sequencing of akame (Lates japonicus).</title>
        <authorList>
            <person name="Hashiguchi Y."/>
            <person name="Takahashi H."/>
        </authorList>
    </citation>
    <scope>NUCLEOTIDE SEQUENCE</scope>
    <source>
        <strain evidence="2">Kochi</strain>
    </source>
</reference>
<feature type="region of interest" description="Disordered" evidence="1">
    <location>
        <begin position="58"/>
        <end position="79"/>
    </location>
</feature>
<keyword evidence="3" id="KW-1185">Reference proteome</keyword>
<sequence length="79" mass="8620">MWRSVQPGELPDQNTGVMDDEDDRRLLDILGDVDALNDYLHGSNSKSIEEEDVTNAAYGSDGSLFASDTTGSNLGLRMK</sequence>
<name>A0AAD3MTW4_LATJO</name>
<organism evidence="2 3">
    <name type="scientific">Lates japonicus</name>
    <name type="common">Japanese lates</name>
    <dbReference type="NCBI Taxonomy" id="270547"/>
    <lineage>
        <taxon>Eukaryota</taxon>
        <taxon>Metazoa</taxon>
        <taxon>Chordata</taxon>
        <taxon>Craniata</taxon>
        <taxon>Vertebrata</taxon>
        <taxon>Euteleostomi</taxon>
        <taxon>Actinopterygii</taxon>
        <taxon>Neopterygii</taxon>
        <taxon>Teleostei</taxon>
        <taxon>Neoteleostei</taxon>
        <taxon>Acanthomorphata</taxon>
        <taxon>Carangaria</taxon>
        <taxon>Carangaria incertae sedis</taxon>
        <taxon>Centropomidae</taxon>
        <taxon>Lates</taxon>
    </lineage>
</organism>
<evidence type="ECO:0000313" key="3">
    <source>
        <dbReference type="Proteomes" id="UP001279410"/>
    </source>
</evidence>
<feature type="region of interest" description="Disordered" evidence="1">
    <location>
        <begin position="1"/>
        <end position="20"/>
    </location>
</feature>
<protein>
    <submittedName>
        <fullName evidence="2">GLTSCR1-like protein</fullName>
    </submittedName>
</protein>
<evidence type="ECO:0000313" key="2">
    <source>
        <dbReference type="EMBL" id="GLD60143.1"/>
    </source>
</evidence>
<comment type="caution">
    <text evidence="2">The sequence shown here is derived from an EMBL/GenBank/DDBJ whole genome shotgun (WGS) entry which is preliminary data.</text>
</comment>
<evidence type="ECO:0000256" key="1">
    <source>
        <dbReference type="SAM" id="MobiDB-lite"/>
    </source>
</evidence>
<dbReference type="Proteomes" id="UP001279410">
    <property type="component" value="Unassembled WGS sequence"/>
</dbReference>
<proteinExistence type="predicted"/>
<accession>A0AAD3MTW4</accession>
<dbReference type="AlphaFoldDB" id="A0AAD3MTW4"/>